<evidence type="ECO:0000313" key="7">
    <source>
        <dbReference type="EMBL" id="CCA23802.1"/>
    </source>
</evidence>
<dbReference type="InterPro" id="IPR013766">
    <property type="entry name" value="Thioredoxin_domain"/>
</dbReference>
<reference evidence="7" key="1">
    <citation type="journal article" date="2011" name="PLoS Biol.">
        <title>Gene gain and loss during evolution of obligate parasitism in the white rust pathogen of Arabidopsis thaliana.</title>
        <authorList>
            <person name="Kemen E."/>
            <person name="Gardiner A."/>
            <person name="Schultz-Larsen T."/>
            <person name="Kemen A.C."/>
            <person name="Balmuth A.L."/>
            <person name="Robert-Seilaniantz A."/>
            <person name="Bailey K."/>
            <person name="Holub E."/>
            <person name="Studholme D.J."/>
            <person name="Maclean D."/>
            <person name="Jones J.D."/>
        </authorList>
    </citation>
    <scope>NUCLEOTIDE SEQUENCE</scope>
</reference>
<evidence type="ECO:0000256" key="2">
    <source>
        <dbReference type="ARBA" id="ARBA00022862"/>
    </source>
</evidence>
<accession>F0WR42</accession>
<dbReference type="Pfam" id="PF00578">
    <property type="entry name" value="AhpC-TSA"/>
    <property type="match status" value="1"/>
</dbReference>
<evidence type="ECO:0000256" key="4">
    <source>
        <dbReference type="ARBA" id="ARBA00023284"/>
    </source>
</evidence>
<dbReference type="Gene3D" id="3.40.30.10">
    <property type="entry name" value="Glutaredoxin"/>
    <property type="match status" value="1"/>
</dbReference>
<dbReference type="PANTHER" id="PTHR10681">
    <property type="entry name" value="THIOREDOXIN PEROXIDASE"/>
    <property type="match status" value="1"/>
</dbReference>
<dbReference type="PIRSF" id="PIRSF000239">
    <property type="entry name" value="AHPC"/>
    <property type="match status" value="1"/>
</dbReference>
<feature type="domain" description="Thioredoxin" evidence="6">
    <location>
        <begin position="6"/>
        <end position="168"/>
    </location>
</feature>
<dbReference type="PANTHER" id="PTHR10681:SF121">
    <property type="entry name" value="ALKYL HYDROPEROXIDE REDUCTASE C"/>
    <property type="match status" value="1"/>
</dbReference>
<evidence type="ECO:0000256" key="3">
    <source>
        <dbReference type="ARBA" id="ARBA00023002"/>
    </source>
</evidence>
<dbReference type="InterPro" id="IPR000866">
    <property type="entry name" value="AhpC/TSA"/>
</dbReference>
<dbReference type="SUPFAM" id="SSF52833">
    <property type="entry name" value="Thioredoxin-like"/>
    <property type="match status" value="1"/>
</dbReference>
<proteinExistence type="inferred from homology"/>
<dbReference type="GO" id="GO:0045454">
    <property type="term" value="P:cell redox homeostasis"/>
    <property type="evidence" value="ECO:0007669"/>
    <property type="project" value="TreeGrafter"/>
</dbReference>
<dbReference type="Pfam" id="PF10417">
    <property type="entry name" value="1-cysPrx_C"/>
    <property type="match status" value="1"/>
</dbReference>
<keyword evidence="1 5" id="KW-0575">Peroxidase</keyword>
<name>F0WR42_9STRA</name>
<dbReference type="GO" id="GO:0033554">
    <property type="term" value="P:cellular response to stress"/>
    <property type="evidence" value="ECO:0007669"/>
    <property type="project" value="TreeGrafter"/>
</dbReference>
<comment type="similarity">
    <text evidence="5">Belongs to the peroxiredoxin family.</text>
</comment>
<dbReference type="GO" id="GO:0005829">
    <property type="term" value="C:cytosol"/>
    <property type="evidence" value="ECO:0007669"/>
    <property type="project" value="TreeGrafter"/>
</dbReference>
<sequence length="225" mass="25607">MDSSCMLLGHTLPHLAGESQFGQVTINDYLTDFWGIIVTFPSSHHPVWLSELGILQKLSAQFEARQCRIMGLHIATLSQQRQFLQHVADTQKVQLKFPIIADPDAHLFHRLGLCQENAAECAADVYSLQFSATILVDLDLNVQHISYYPISTGRNFYETLRMLDALQLARFHRVVTPCNWKMNDDVFVDPLLTNEDAKAFFPQGYHEIQPYLRLTSSTALDQNDV</sequence>
<evidence type="ECO:0000256" key="1">
    <source>
        <dbReference type="ARBA" id="ARBA00022559"/>
    </source>
</evidence>
<protein>
    <submittedName>
        <fullName evidence="7">Peroxidase putative</fullName>
    </submittedName>
</protein>
<dbReference type="GO" id="GO:0006979">
    <property type="term" value="P:response to oxidative stress"/>
    <property type="evidence" value="ECO:0007669"/>
    <property type="project" value="TreeGrafter"/>
</dbReference>
<dbReference type="PROSITE" id="PS51352">
    <property type="entry name" value="THIOREDOXIN_2"/>
    <property type="match status" value="1"/>
</dbReference>
<dbReference type="InterPro" id="IPR019479">
    <property type="entry name" value="Peroxiredoxin_C"/>
</dbReference>
<dbReference type="InterPro" id="IPR024706">
    <property type="entry name" value="Peroxiredoxin_AhpC-typ"/>
</dbReference>
<dbReference type="HOGENOM" id="CLU_042529_4_2_1"/>
<evidence type="ECO:0000259" key="6">
    <source>
        <dbReference type="PROSITE" id="PS51352"/>
    </source>
</evidence>
<dbReference type="Gene3D" id="3.30.1020.10">
    <property type="entry name" value="Antioxidant, Horf6, Chain A, domain2"/>
    <property type="match status" value="1"/>
</dbReference>
<organism evidence="7">
    <name type="scientific">Albugo laibachii Nc14</name>
    <dbReference type="NCBI Taxonomy" id="890382"/>
    <lineage>
        <taxon>Eukaryota</taxon>
        <taxon>Sar</taxon>
        <taxon>Stramenopiles</taxon>
        <taxon>Oomycota</taxon>
        <taxon>Peronosporomycetes</taxon>
        <taxon>Albuginales</taxon>
        <taxon>Albuginaceae</taxon>
        <taxon>Albugo</taxon>
    </lineage>
</organism>
<dbReference type="GO" id="GO:0008379">
    <property type="term" value="F:thioredoxin peroxidase activity"/>
    <property type="evidence" value="ECO:0007669"/>
    <property type="project" value="TreeGrafter"/>
</dbReference>
<gene>
    <name evidence="7" type="primary">AlNc14C207G8850</name>
    <name evidence="7" type="ORF">ALNC14_099460</name>
</gene>
<keyword evidence="2 5" id="KW-0049">Antioxidant</keyword>
<dbReference type="AlphaFoldDB" id="F0WR42"/>
<dbReference type="GO" id="GO:0042744">
    <property type="term" value="P:hydrogen peroxide catabolic process"/>
    <property type="evidence" value="ECO:0007669"/>
    <property type="project" value="TreeGrafter"/>
</dbReference>
<reference evidence="7" key="2">
    <citation type="submission" date="2011-02" db="EMBL/GenBank/DDBJ databases">
        <authorList>
            <person name="MacLean D."/>
        </authorList>
    </citation>
    <scope>NUCLEOTIDE SEQUENCE</scope>
</reference>
<comment type="function">
    <text evidence="5">Thiol-specific peroxidase that catalyzes the reduction of hydrogen peroxide and organic hydroperoxides to water and alcohols, respectively.</text>
</comment>
<dbReference type="EMBL" id="FR824252">
    <property type="protein sequence ID" value="CCA23802.1"/>
    <property type="molecule type" value="Genomic_DNA"/>
</dbReference>
<dbReference type="InterPro" id="IPR050217">
    <property type="entry name" value="Peroxiredoxin"/>
</dbReference>
<keyword evidence="3 5" id="KW-0560">Oxidoreductase</keyword>
<keyword evidence="4 5" id="KW-0676">Redox-active center</keyword>
<dbReference type="InterPro" id="IPR036249">
    <property type="entry name" value="Thioredoxin-like_sf"/>
</dbReference>
<evidence type="ECO:0000256" key="5">
    <source>
        <dbReference type="PIRNR" id="PIRNR000239"/>
    </source>
</evidence>
<dbReference type="FunFam" id="3.30.1020.10:FF:000003">
    <property type="entry name" value="Peroxiredoxin protein"/>
    <property type="match status" value="1"/>
</dbReference>